<name>A0A2A6RLC4_9CHLR</name>
<dbReference type="EMBL" id="NQWI01000023">
    <property type="protein sequence ID" value="PDW03715.1"/>
    <property type="molecule type" value="Genomic_DNA"/>
</dbReference>
<sequence>MSQDRTSWQIKDEAALDELILLMGLRAEDGATLKALAPKAEAYGPTLTKTFYDRLFAHANTAEYLQGVDMQRLHSMVQTWFMGMFAGVYDRDYARQRLHIGEVHVKVGLPVRYPLAMIDVVMSFGDQIANESSEPAVALAAFQKVLSLDIAIFNQAYEDHQLRHLAELVGGERLARRLLTGT</sequence>
<dbReference type="Proteomes" id="UP000220527">
    <property type="component" value="Unassembled WGS sequence"/>
</dbReference>
<evidence type="ECO:0000313" key="2">
    <source>
        <dbReference type="EMBL" id="PDW03715.1"/>
    </source>
</evidence>
<keyword evidence="3" id="KW-1185">Reference proteome</keyword>
<dbReference type="InterPro" id="IPR012292">
    <property type="entry name" value="Globin/Proto"/>
</dbReference>
<comment type="caution">
    <text evidence="2">The sequence shown here is derived from an EMBL/GenBank/DDBJ whole genome shotgun (WGS) entry which is preliminary data.</text>
</comment>
<keyword evidence="2" id="KW-0808">Transferase</keyword>
<keyword evidence="2" id="KW-0418">Kinase</keyword>
<gene>
    <name evidence="2" type="ORF">CJ255_07345</name>
</gene>
<dbReference type="SUPFAM" id="SSF46458">
    <property type="entry name" value="Globin-like"/>
    <property type="match status" value="1"/>
</dbReference>
<dbReference type="InterPro" id="IPR009050">
    <property type="entry name" value="Globin-like_sf"/>
</dbReference>
<protein>
    <submittedName>
        <fullName evidence="2">Globin-coupled histidine kinase</fullName>
    </submittedName>
</protein>
<dbReference type="Gene3D" id="1.10.490.10">
    <property type="entry name" value="Globins"/>
    <property type="match status" value="1"/>
</dbReference>
<dbReference type="OrthoDB" id="9774793at2"/>
<accession>A0A2A6RLC4</accession>
<dbReference type="GO" id="GO:0016301">
    <property type="term" value="F:kinase activity"/>
    <property type="evidence" value="ECO:0007669"/>
    <property type="project" value="UniProtKB-KW"/>
</dbReference>
<dbReference type="GO" id="GO:0020037">
    <property type="term" value="F:heme binding"/>
    <property type="evidence" value="ECO:0007669"/>
    <property type="project" value="InterPro"/>
</dbReference>
<feature type="domain" description="Globin-sensor" evidence="1">
    <location>
        <begin position="13"/>
        <end position="161"/>
    </location>
</feature>
<dbReference type="GO" id="GO:0019825">
    <property type="term" value="F:oxygen binding"/>
    <property type="evidence" value="ECO:0007669"/>
    <property type="project" value="InterPro"/>
</dbReference>
<reference evidence="3" key="1">
    <citation type="submission" date="2017-08" db="EMBL/GenBank/DDBJ databases">
        <authorList>
            <person name="Grouzdev D.S."/>
            <person name="Gaisin V.A."/>
            <person name="Rysina M.S."/>
            <person name="Gorlenko V.M."/>
        </authorList>
    </citation>
    <scope>NUCLEOTIDE SEQUENCE [LARGE SCALE GENOMIC DNA]</scope>
    <source>
        <strain evidence="3">Kir15-3F</strain>
    </source>
</reference>
<organism evidence="2 3">
    <name type="scientific">Candidatus Viridilinea mediisalina</name>
    <dbReference type="NCBI Taxonomy" id="2024553"/>
    <lineage>
        <taxon>Bacteria</taxon>
        <taxon>Bacillati</taxon>
        <taxon>Chloroflexota</taxon>
        <taxon>Chloroflexia</taxon>
        <taxon>Chloroflexales</taxon>
        <taxon>Chloroflexineae</taxon>
        <taxon>Oscillochloridaceae</taxon>
        <taxon>Candidatus Viridilinea</taxon>
    </lineage>
</organism>
<dbReference type="RefSeq" id="WP_097643440.1">
    <property type="nucleotide sequence ID" value="NZ_NQWI01000023.1"/>
</dbReference>
<dbReference type="InterPro" id="IPR044398">
    <property type="entry name" value="Globin-sensor_dom"/>
</dbReference>
<proteinExistence type="predicted"/>
<dbReference type="AlphaFoldDB" id="A0A2A6RLC4"/>
<dbReference type="Pfam" id="PF11563">
    <property type="entry name" value="Protoglobin"/>
    <property type="match status" value="1"/>
</dbReference>
<evidence type="ECO:0000259" key="1">
    <source>
        <dbReference type="Pfam" id="PF11563"/>
    </source>
</evidence>
<evidence type="ECO:0000313" key="3">
    <source>
        <dbReference type="Proteomes" id="UP000220527"/>
    </source>
</evidence>